<feature type="compositionally biased region" description="Basic and acidic residues" evidence="2">
    <location>
        <begin position="26"/>
        <end position="40"/>
    </location>
</feature>
<dbReference type="OMA" id="YQGPKMF"/>
<dbReference type="GO" id="GO:0015629">
    <property type="term" value="C:actin cytoskeleton"/>
    <property type="evidence" value="ECO:0007669"/>
    <property type="project" value="TreeGrafter"/>
</dbReference>
<evidence type="ECO:0000256" key="1">
    <source>
        <dbReference type="SAM" id="Coils"/>
    </source>
</evidence>
<dbReference type="EMBL" id="UFQS01000326">
    <property type="protein sequence ID" value="SSX02910.1"/>
    <property type="molecule type" value="Genomic_DNA"/>
</dbReference>
<name>A0A336KPH0_CULSO</name>
<dbReference type="GO" id="GO:0043066">
    <property type="term" value="P:negative regulation of apoptotic process"/>
    <property type="evidence" value="ECO:0007669"/>
    <property type="project" value="InterPro"/>
</dbReference>
<reference evidence="4" key="2">
    <citation type="submission" date="2018-07" db="EMBL/GenBank/DDBJ databases">
        <authorList>
            <person name="Quirk P.G."/>
            <person name="Krulwich T.A."/>
        </authorList>
    </citation>
    <scope>NUCLEOTIDE SEQUENCE</scope>
</reference>
<dbReference type="EMBL" id="UFQT01000326">
    <property type="protein sequence ID" value="SSX23277.1"/>
    <property type="molecule type" value="Genomic_DNA"/>
</dbReference>
<dbReference type="GO" id="GO:0016529">
    <property type="term" value="C:sarcoplasmic reticulum"/>
    <property type="evidence" value="ECO:0007669"/>
    <property type="project" value="TreeGrafter"/>
</dbReference>
<gene>
    <name evidence="3" type="primary">CSON008612</name>
</gene>
<evidence type="ECO:0000313" key="4">
    <source>
        <dbReference type="EMBL" id="SSX23277.1"/>
    </source>
</evidence>
<dbReference type="InterPro" id="IPR017248">
    <property type="entry name" value="HAX-1"/>
</dbReference>
<reference evidence="3" key="1">
    <citation type="submission" date="2018-04" db="EMBL/GenBank/DDBJ databases">
        <authorList>
            <person name="Go L.Y."/>
            <person name="Mitchell J.A."/>
        </authorList>
    </citation>
    <scope>NUCLEOTIDE SEQUENCE</scope>
    <source>
        <tissue evidence="3">Whole organism</tissue>
    </source>
</reference>
<dbReference type="GO" id="GO:0030833">
    <property type="term" value="P:regulation of actin filament polymerization"/>
    <property type="evidence" value="ECO:0007669"/>
    <property type="project" value="TreeGrafter"/>
</dbReference>
<dbReference type="PANTHER" id="PTHR14938:SF2">
    <property type="entry name" value="HCLS1-ASSOCIATED PROTEIN X-1"/>
    <property type="match status" value="1"/>
</dbReference>
<feature type="region of interest" description="Disordered" evidence="2">
    <location>
        <begin position="180"/>
        <end position="214"/>
    </location>
</feature>
<keyword evidence="1" id="KW-0175">Coiled coil</keyword>
<feature type="region of interest" description="Disordered" evidence="2">
    <location>
        <begin position="1"/>
        <end position="45"/>
    </location>
</feature>
<protein>
    <submittedName>
        <fullName evidence="3">CSON008612 protein</fullName>
    </submittedName>
</protein>
<sequence>MDLFKKILGLDEKDTETSRQSNQTDNKNKSPFTKENEPGHTGKPSAWFEDFDNFDNKTFGFRVFTNPGEMQKHFEEQMEEMIRMLEEDNKNGMKNFDNFNEELFKLKPGIKKHIEDFHSAQQRATDTDLDDKAYSEQLKTLLDRIAPEKSQITSVKANTKEKRTEEQQIMDYIHGTVQVDPPVATRPRSTPIRRPNAHQVVPPQHGIFDGNSPRVFGQSIISQTIRKPDGSYETKRTVRDSNGEVKTTIIRSENGNVQKITTYSDDKGNSLFPPGMNTLKKDPHESNEDPIVEIDRTMYLNKDGYTMPRNLF</sequence>
<dbReference type="PANTHER" id="PTHR14938">
    <property type="entry name" value="HCLS1-ASSOCIATED PROTEIN X-1"/>
    <property type="match status" value="1"/>
</dbReference>
<accession>A0A336KPH0</accession>
<dbReference type="GO" id="GO:0016324">
    <property type="term" value="C:apical plasma membrane"/>
    <property type="evidence" value="ECO:0007669"/>
    <property type="project" value="TreeGrafter"/>
</dbReference>
<evidence type="ECO:0000256" key="2">
    <source>
        <dbReference type="SAM" id="MobiDB-lite"/>
    </source>
</evidence>
<feature type="compositionally biased region" description="Basic and acidic residues" evidence="2">
    <location>
        <begin position="1"/>
        <end position="17"/>
    </location>
</feature>
<dbReference type="VEuPathDB" id="VectorBase:CSON008612"/>
<dbReference type="GO" id="GO:0005739">
    <property type="term" value="C:mitochondrion"/>
    <property type="evidence" value="ECO:0007669"/>
    <property type="project" value="TreeGrafter"/>
</dbReference>
<evidence type="ECO:0000313" key="3">
    <source>
        <dbReference type="EMBL" id="SSX02910.1"/>
    </source>
</evidence>
<proteinExistence type="predicted"/>
<dbReference type="GO" id="GO:0030136">
    <property type="term" value="C:clathrin-coated vesicle"/>
    <property type="evidence" value="ECO:0007669"/>
    <property type="project" value="TreeGrafter"/>
</dbReference>
<organism evidence="3">
    <name type="scientific">Culicoides sonorensis</name>
    <name type="common">Biting midge</name>
    <dbReference type="NCBI Taxonomy" id="179676"/>
    <lineage>
        <taxon>Eukaryota</taxon>
        <taxon>Metazoa</taxon>
        <taxon>Ecdysozoa</taxon>
        <taxon>Arthropoda</taxon>
        <taxon>Hexapoda</taxon>
        <taxon>Insecta</taxon>
        <taxon>Pterygota</taxon>
        <taxon>Neoptera</taxon>
        <taxon>Endopterygota</taxon>
        <taxon>Diptera</taxon>
        <taxon>Nematocera</taxon>
        <taxon>Chironomoidea</taxon>
        <taxon>Ceratopogonidae</taxon>
        <taxon>Ceratopogoninae</taxon>
        <taxon>Culicoides</taxon>
        <taxon>Monoculicoides</taxon>
    </lineage>
</organism>
<feature type="coiled-coil region" evidence="1">
    <location>
        <begin position="71"/>
        <end position="102"/>
    </location>
</feature>
<dbReference type="AlphaFoldDB" id="A0A336KPH0"/>